<accession>A0ABS0KYD9</accession>
<dbReference type="RefSeq" id="WP_196953412.1">
    <property type="nucleotide sequence ID" value="NZ_JADWYK010000001.1"/>
</dbReference>
<organism evidence="1 2">
    <name type="scientific">Hymenobacter guriensis</name>
    <dbReference type="NCBI Taxonomy" id="2793065"/>
    <lineage>
        <taxon>Bacteria</taxon>
        <taxon>Pseudomonadati</taxon>
        <taxon>Bacteroidota</taxon>
        <taxon>Cytophagia</taxon>
        <taxon>Cytophagales</taxon>
        <taxon>Hymenobacteraceae</taxon>
        <taxon>Hymenobacter</taxon>
    </lineage>
</organism>
<keyword evidence="2" id="KW-1185">Reference proteome</keyword>
<evidence type="ECO:0000313" key="2">
    <source>
        <dbReference type="Proteomes" id="UP000601099"/>
    </source>
</evidence>
<gene>
    <name evidence="1" type="ORF">I5L79_02385</name>
</gene>
<evidence type="ECO:0000313" key="1">
    <source>
        <dbReference type="EMBL" id="MBG8552373.1"/>
    </source>
</evidence>
<comment type="caution">
    <text evidence="1">The sequence shown here is derived from an EMBL/GenBank/DDBJ whole genome shotgun (WGS) entry which is preliminary data.</text>
</comment>
<name>A0ABS0KYD9_9BACT</name>
<dbReference type="EMBL" id="JADWYK010000001">
    <property type="protein sequence ID" value="MBG8552373.1"/>
    <property type="molecule type" value="Genomic_DNA"/>
</dbReference>
<reference evidence="1 2" key="1">
    <citation type="submission" date="2020-11" db="EMBL/GenBank/DDBJ databases">
        <title>Hymenobacter sp.</title>
        <authorList>
            <person name="Kim M.K."/>
        </authorList>
    </citation>
    <scope>NUCLEOTIDE SEQUENCE [LARGE SCALE GENOMIC DNA]</scope>
    <source>
        <strain evidence="1 2">BT594</strain>
    </source>
</reference>
<dbReference type="Proteomes" id="UP000601099">
    <property type="component" value="Unassembled WGS sequence"/>
</dbReference>
<proteinExistence type="predicted"/>
<protein>
    <submittedName>
        <fullName evidence="1">Uncharacterized protein</fullName>
    </submittedName>
</protein>
<sequence>MNAEDLAYFELYGEYPVYSRRGLLQYRFTEYSYTMARLASFHRKRPYRAL</sequence>